<dbReference type="SUPFAM" id="SSF52047">
    <property type="entry name" value="RNI-like"/>
    <property type="match status" value="1"/>
</dbReference>
<dbReference type="InterPro" id="IPR032675">
    <property type="entry name" value="LRR_dom_sf"/>
</dbReference>
<dbReference type="EMBL" id="KB445803">
    <property type="protein sequence ID" value="EMD34532.1"/>
    <property type="molecule type" value="Genomic_DNA"/>
</dbReference>
<proteinExistence type="predicted"/>
<keyword evidence="3" id="KW-1185">Reference proteome</keyword>
<dbReference type="InterPro" id="IPR001810">
    <property type="entry name" value="F-box_dom"/>
</dbReference>
<dbReference type="OrthoDB" id="2754196at2759"/>
<protein>
    <recommendedName>
        <fullName evidence="1">F-box domain-containing protein</fullName>
    </recommendedName>
</protein>
<evidence type="ECO:0000313" key="3">
    <source>
        <dbReference type="Proteomes" id="UP000016930"/>
    </source>
</evidence>
<dbReference type="AlphaFoldDB" id="M2R7Y9"/>
<evidence type="ECO:0000313" key="2">
    <source>
        <dbReference type="EMBL" id="EMD34532.1"/>
    </source>
</evidence>
<dbReference type="STRING" id="914234.M2R7Y9"/>
<sequence length="540" mass="61612">MTIAKRNVALPPGSTAVRRRRRSISIRAVTVQDLPNEILAEVFMHAIADDRQKVFPKSEDSLRSRHDVLLNIMLTCRKWKAVALAAPRLWDTVYIRKETRILVIQRFIERSKAIDLKLYMRLKTARTLAVVSQYAPRLIELHLWLKKVDVHTVVESMDFAVPRLQRLTLHLSSVTVAAPGIELPRRFLSSISALRELRLSPYPGLVPRGHCTRLTRLCLSTGPCPATGGMSILDILDILEENPGLEELELGLKLYGAATEIVRLVQLPRLRLLSLREFMGDKLPVILAHIGLPEEAHCLICHAQGIWDNLSTSFPQDVSHLRNLQQVTRIQISYSEDAILQVIAASDRDRSSFWYDTGDAYDLEVYAQDSVHFSTLFTLPILFPAGQLSELWIAFPEYDQVLPAKKWQQILEPMQSLCALNVIQPKQEQLVEALAMRCGGGKRLCCQQLRHLGLSDRGSLQLRRVKKVLRQRREGSCPLTSLWLFSLDHPRVPAANIQLTEELGEFVHVRITVDDAWPTMRLPQIYEDRFIEEFDLEPLY</sequence>
<feature type="domain" description="F-box" evidence="1">
    <location>
        <begin position="32"/>
        <end position="96"/>
    </location>
</feature>
<dbReference type="Gene3D" id="1.20.1280.50">
    <property type="match status" value="1"/>
</dbReference>
<reference evidence="2 3" key="1">
    <citation type="journal article" date="2012" name="Proc. Natl. Acad. Sci. U.S.A.">
        <title>Comparative genomics of Ceriporiopsis subvermispora and Phanerochaete chrysosporium provide insight into selective ligninolysis.</title>
        <authorList>
            <person name="Fernandez-Fueyo E."/>
            <person name="Ruiz-Duenas F.J."/>
            <person name="Ferreira P."/>
            <person name="Floudas D."/>
            <person name="Hibbett D.S."/>
            <person name="Canessa P."/>
            <person name="Larrondo L.F."/>
            <person name="James T.Y."/>
            <person name="Seelenfreund D."/>
            <person name="Lobos S."/>
            <person name="Polanco R."/>
            <person name="Tello M."/>
            <person name="Honda Y."/>
            <person name="Watanabe T."/>
            <person name="Watanabe T."/>
            <person name="Ryu J.S."/>
            <person name="Kubicek C.P."/>
            <person name="Schmoll M."/>
            <person name="Gaskell J."/>
            <person name="Hammel K.E."/>
            <person name="St John F.J."/>
            <person name="Vanden Wymelenberg A."/>
            <person name="Sabat G."/>
            <person name="Splinter BonDurant S."/>
            <person name="Syed K."/>
            <person name="Yadav J.S."/>
            <person name="Doddapaneni H."/>
            <person name="Subramanian V."/>
            <person name="Lavin J.L."/>
            <person name="Oguiza J.A."/>
            <person name="Perez G."/>
            <person name="Pisabarro A.G."/>
            <person name="Ramirez L."/>
            <person name="Santoyo F."/>
            <person name="Master E."/>
            <person name="Coutinho P.M."/>
            <person name="Henrissat B."/>
            <person name="Lombard V."/>
            <person name="Magnuson J.K."/>
            <person name="Kuees U."/>
            <person name="Hori C."/>
            <person name="Igarashi K."/>
            <person name="Samejima M."/>
            <person name="Held B.W."/>
            <person name="Barry K.W."/>
            <person name="LaButti K.M."/>
            <person name="Lapidus A."/>
            <person name="Lindquist E.A."/>
            <person name="Lucas S.M."/>
            <person name="Riley R."/>
            <person name="Salamov A.A."/>
            <person name="Hoffmeister D."/>
            <person name="Schwenk D."/>
            <person name="Hadar Y."/>
            <person name="Yarden O."/>
            <person name="de Vries R.P."/>
            <person name="Wiebenga A."/>
            <person name="Stenlid J."/>
            <person name="Eastwood D."/>
            <person name="Grigoriev I.V."/>
            <person name="Berka R.M."/>
            <person name="Blanchette R.A."/>
            <person name="Kersten P."/>
            <person name="Martinez A.T."/>
            <person name="Vicuna R."/>
            <person name="Cullen D."/>
        </authorList>
    </citation>
    <scope>NUCLEOTIDE SEQUENCE [LARGE SCALE GENOMIC DNA]</scope>
    <source>
        <strain evidence="2 3">B</strain>
    </source>
</reference>
<gene>
    <name evidence="2" type="ORF">CERSUDRAFT_117376</name>
</gene>
<organism evidence="2 3">
    <name type="scientific">Ceriporiopsis subvermispora (strain B)</name>
    <name type="common">White-rot fungus</name>
    <name type="synonym">Gelatoporia subvermispora</name>
    <dbReference type="NCBI Taxonomy" id="914234"/>
    <lineage>
        <taxon>Eukaryota</taxon>
        <taxon>Fungi</taxon>
        <taxon>Dikarya</taxon>
        <taxon>Basidiomycota</taxon>
        <taxon>Agaricomycotina</taxon>
        <taxon>Agaricomycetes</taxon>
        <taxon>Polyporales</taxon>
        <taxon>Gelatoporiaceae</taxon>
        <taxon>Gelatoporia</taxon>
    </lineage>
</organism>
<dbReference type="HOGENOM" id="CLU_504310_0_0_1"/>
<dbReference type="Gene3D" id="3.80.10.10">
    <property type="entry name" value="Ribonuclease Inhibitor"/>
    <property type="match status" value="1"/>
</dbReference>
<accession>M2R7Y9</accession>
<name>M2R7Y9_CERS8</name>
<evidence type="ECO:0000259" key="1">
    <source>
        <dbReference type="Pfam" id="PF12937"/>
    </source>
</evidence>
<dbReference type="Pfam" id="PF12937">
    <property type="entry name" value="F-box-like"/>
    <property type="match status" value="1"/>
</dbReference>
<dbReference type="Proteomes" id="UP000016930">
    <property type="component" value="Unassembled WGS sequence"/>
</dbReference>